<sequence length="434" mass="45489">MPHPTPSPKPYRIRTVKRLLALCFLLSLALGKTYLIPIQGEIDPALAVFVEQALARAEREGASGVVLLIDTPGGRVDAAIRISDRILQTPLPTLAVVQNAFSAGALIALSCRQIAMLPGSEIGAALPVVALPLQQPQAADQKIISALKGKFRAVAEARGRPVELAEAMVDPQVEIPGLSAKGEPLTLSADKAVELKVADFKAGSLSEALRQAGYSLETERLEPGPRVQVARFLTSSTVAGLLLALGLLLLLLELFTPGFGVMGTLGLAFLALYFAGGWLAGLSGAFELVLFFLGVALLLAEAFLFPGFGIAGALGVGSILASVYFTFGENALMVIAIAVIALGLGLLVVFRFLPRTRPARALVLESTISEHATGDEVEVGAIGVALTDLRPGGVARFGNKRIDVVANRGFLPKGTTLRVVEVRGPTVVVEALEE</sequence>
<evidence type="ECO:0000313" key="9">
    <source>
        <dbReference type="EMBL" id="RTH03064.1"/>
    </source>
</evidence>
<comment type="subcellular location">
    <subcellularLocation>
        <location evidence="1">Membrane</location>
        <topology evidence="1">Multi-pass membrane protein</topology>
    </subcellularLocation>
</comment>
<dbReference type="InterPro" id="IPR002810">
    <property type="entry name" value="NfeD-like_C"/>
</dbReference>
<dbReference type="CDD" id="cd07021">
    <property type="entry name" value="Clp_protease_NfeD_like"/>
    <property type="match status" value="1"/>
</dbReference>
<dbReference type="PANTHER" id="PTHR33507:SF3">
    <property type="entry name" value="INNER MEMBRANE PROTEIN YBBJ"/>
    <property type="match status" value="1"/>
</dbReference>
<dbReference type="Pfam" id="PF24961">
    <property type="entry name" value="NfeD_membrane"/>
    <property type="match status" value="1"/>
</dbReference>
<evidence type="ECO:0000313" key="10">
    <source>
        <dbReference type="EMBL" id="RTI18424.1"/>
    </source>
</evidence>
<dbReference type="Pfam" id="PF01957">
    <property type="entry name" value="NfeD"/>
    <property type="match status" value="1"/>
</dbReference>
<dbReference type="Gene3D" id="3.90.226.10">
    <property type="entry name" value="2-enoyl-CoA Hydratase, Chain A, domain 1"/>
    <property type="match status" value="1"/>
</dbReference>
<dbReference type="EMBL" id="PEMN01000114">
    <property type="protein sequence ID" value="RTI18424.1"/>
    <property type="molecule type" value="Genomic_DNA"/>
</dbReference>
<dbReference type="GO" id="GO:0005886">
    <property type="term" value="C:plasma membrane"/>
    <property type="evidence" value="ECO:0007669"/>
    <property type="project" value="TreeGrafter"/>
</dbReference>
<dbReference type="Proteomes" id="UP000288073">
    <property type="component" value="Unassembled WGS sequence"/>
</dbReference>
<dbReference type="EMBL" id="PELP01000277">
    <property type="protein sequence ID" value="RTH03064.1"/>
    <property type="molecule type" value="Genomic_DNA"/>
</dbReference>
<feature type="transmembrane region" description="Helical" evidence="5">
    <location>
        <begin position="232"/>
        <end position="252"/>
    </location>
</feature>
<feature type="domain" description="NfeD1b N-terminal" evidence="8">
    <location>
        <begin position="33"/>
        <end position="215"/>
    </location>
</feature>
<keyword evidence="4 5" id="KW-0472">Membrane</keyword>
<evidence type="ECO:0000256" key="1">
    <source>
        <dbReference type="ARBA" id="ARBA00004141"/>
    </source>
</evidence>
<evidence type="ECO:0000259" key="6">
    <source>
        <dbReference type="Pfam" id="PF01957"/>
    </source>
</evidence>
<keyword evidence="9" id="KW-0378">Hydrolase</keyword>
<feature type="domain" description="NfeD integral membrane" evidence="7">
    <location>
        <begin position="237"/>
        <end position="350"/>
    </location>
</feature>
<reference evidence="11 12" key="1">
    <citation type="journal article" date="2019" name="Extremophiles">
        <title>Biogeography of thermophiles and predominance of Thermus scotoductus in domestic water heaters.</title>
        <authorList>
            <person name="Wilpiszeski R.L."/>
            <person name="Zhang Z."/>
            <person name="House C.H."/>
        </authorList>
    </citation>
    <scope>NUCLEOTIDE SEQUENCE [LARGE SCALE GENOMIC DNA]</scope>
    <source>
        <strain evidence="10 12">10_S10</strain>
        <strain evidence="9 11">34_S34</strain>
    </source>
</reference>
<accession>A0A430R6R6</accession>
<dbReference type="InterPro" id="IPR029045">
    <property type="entry name" value="ClpP/crotonase-like_dom_sf"/>
</dbReference>
<dbReference type="InterPro" id="IPR012340">
    <property type="entry name" value="NA-bd_OB-fold"/>
</dbReference>
<dbReference type="InterPro" id="IPR056739">
    <property type="entry name" value="NfeD_membrane"/>
</dbReference>
<evidence type="ECO:0000256" key="3">
    <source>
        <dbReference type="ARBA" id="ARBA00022989"/>
    </source>
</evidence>
<dbReference type="Proteomes" id="UP000286734">
    <property type="component" value="Unassembled WGS sequence"/>
</dbReference>
<evidence type="ECO:0000256" key="2">
    <source>
        <dbReference type="ARBA" id="ARBA00022692"/>
    </source>
</evidence>
<keyword evidence="3 5" id="KW-1133">Transmembrane helix</keyword>
<evidence type="ECO:0000256" key="5">
    <source>
        <dbReference type="SAM" id="Phobius"/>
    </source>
</evidence>
<evidence type="ECO:0000313" key="11">
    <source>
        <dbReference type="Proteomes" id="UP000286734"/>
    </source>
</evidence>
<feature type="transmembrane region" description="Helical" evidence="5">
    <location>
        <begin position="282"/>
        <end position="300"/>
    </location>
</feature>
<evidence type="ECO:0000313" key="12">
    <source>
        <dbReference type="Proteomes" id="UP000288073"/>
    </source>
</evidence>
<dbReference type="InterPro" id="IPR052165">
    <property type="entry name" value="Membrane_assoc_protease"/>
</dbReference>
<dbReference type="GO" id="GO:0006508">
    <property type="term" value="P:proteolysis"/>
    <property type="evidence" value="ECO:0007669"/>
    <property type="project" value="UniProtKB-KW"/>
</dbReference>
<dbReference type="GO" id="GO:0008233">
    <property type="term" value="F:peptidase activity"/>
    <property type="evidence" value="ECO:0007669"/>
    <property type="project" value="UniProtKB-KW"/>
</dbReference>
<dbReference type="PANTHER" id="PTHR33507">
    <property type="entry name" value="INNER MEMBRANE PROTEIN YBBJ"/>
    <property type="match status" value="1"/>
</dbReference>
<feature type="transmembrane region" description="Helical" evidence="5">
    <location>
        <begin position="331"/>
        <end position="353"/>
    </location>
</feature>
<proteinExistence type="predicted"/>
<feature type="transmembrane region" description="Helical" evidence="5">
    <location>
        <begin position="259"/>
        <end position="276"/>
    </location>
</feature>
<dbReference type="AlphaFoldDB" id="A0A430R6R6"/>
<dbReference type="Pfam" id="PF25145">
    <property type="entry name" value="NfeD1b_N"/>
    <property type="match status" value="1"/>
</dbReference>
<comment type="caution">
    <text evidence="9">The sequence shown here is derived from an EMBL/GenBank/DDBJ whole genome shotgun (WGS) entry which is preliminary data.</text>
</comment>
<evidence type="ECO:0000256" key="4">
    <source>
        <dbReference type="ARBA" id="ARBA00023136"/>
    </source>
</evidence>
<dbReference type="InterPro" id="IPR056738">
    <property type="entry name" value="NfeD1b_N"/>
</dbReference>
<keyword evidence="9" id="KW-0645">Protease</keyword>
<name>A0A430R6R6_THESC</name>
<dbReference type="Gene3D" id="2.40.50.140">
    <property type="entry name" value="Nucleic acid-binding proteins"/>
    <property type="match status" value="1"/>
</dbReference>
<organism evidence="9 11">
    <name type="scientific">Thermus scotoductus</name>
    <dbReference type="NCBI Taxonomy" id="37636"/>
    <lineage>
        <taxon>Bacteria</taxon>
        <taxon>Thermotogati</taxon>
        <taxon>Deinococcota</taxon>
        <taxon>Deinococci</taxon>
        <taxon>Thermales</taxon>
        <taxon>Thermaceae</taxon>
        <taxon>Thermus</taxon>
    </lineage>
</organism>
<feature type="domain" description="NfeD-like C-terminal" evidence="6">
    <location>
        <begin position="379"/>
        <end position="430"/>
    </location>
</feature>
<protein>
    <submittedName>
        <fullName evidence="9">Serine protease</fullName>
    </submittedName>
</protein>
<dbReference type="SUPFAM" id="SSF52096">
    <property type="entry name" value="ClpP/crotonase"/>
    <property type="match status" value="1"/>
</dbReference>
<keyword evidence="2 5" id="KW-0812">Transmembrane</keyword>
<gene>
    <name evidence="10" type="ORF">CSW23_04770</name>
    <name evidence="9" type="ORF">CSW47_09475</name>
</gene>
<evidence type="ECO:0000259" key="8">
    <source>
        <dbReference type="Pfam" id="PF25145"/>
    </source>
</evidence>
<evidence type="ECO:0000259" key="7">
    <source>
        <dbReference type="Pfam" id="PF24961"/>
    </source>
</evidence>